<dbReference type="Gene3D" id="3.40.50.850">
    <property type="entry name" value="Isochorismatase-like"/>
    <property type="match status" value="1"/>
</dbReference>
<evidence type="ECO:0000313" key="2">
    <source>
        <dbReference type="EMBL" id="AER66960.1"/>
    </source>
</evidence>
<protein>
    <submittedName>
        <fullName evidence="2">Isochorismatase hydrolase</fullName>
    </submittedName>
</protein>
<proteinExistence type="predicted"/>
<dbReference type="KEGG" id="tli:Tlie_1229"/>
<dbReference type="Pfam" id="PF00857">
    <property type="entry name" value="Isochorismatase"/>
    <property type="match status" value="1"/>
</dbReference>
<evidence type="ECO:0000313" key="3">
    <source>
        <dbReference type="Proteomes" id="UP000005868"/>
    </source>
</evidence>
<reference evidence="3" key="1">
    <citation type="submission" date="2011-10" db="EMBL/GenBank/DDBJ databases">
        <title>The complete genome of chromosome of Thermovirga lienii DSM 17291.</title>
        <authorList>
            <consortium name="US DOE Joint Genome Institute (JGI-PGF)"/>
            <person name="Lucas S."/>
            <person name="Copeland A."/>
            <person name="Lapidus A."/>
            <person name="Glavina del Rio T."/>
            <person name="Dalin E."/>
            <person name="Tice H."/>
            <person name="Bruce D."/>
            <person name="Goodwin L."/>
            <person name="Pitluck S."/>
            <person name="Peters L."/>
            <person name="Mikhailova N."/>
            <person name="Saunders E."/>
            <person name="Kyrpides N."/>
            <person name="Mavromatis K."/>
            <person name="Ivanova N."/>
            <person name="Last F.I."/>
            <person name="Brettin T."/>
            <person name="Detter J.C."/>
            <person name="Han C."/>
            <person name="Larimer F."/>
            <person name="Land M."/>
            <person name="Hauser L."/>
            <person name="Markowitz V."/>
            <person name="Cheng J.-F."/>
            <person name="Hugenholtz P."/>
            <person name="Woyke T."/>
            <person name="Wu D."/>
            <person name="Spring S."/>
            <person name="Schroeder M."/>
            <person name="Brambilla E.-M."/>
            <person name="Klenk H.-P."/>
            <person name="Eisen J.A."/>
        </authorList>
    </citation>
    <scope>NUCLEOTIDE SEQUENCE [LARGE SCALE GENOMIC DNA]</scope>
    <source>
        <strain evidence="3">ATCC BAA-1197 / DSM 17291 / Cas60314</strain>
    </source>
</reference>
<accession>G7V5Q0</accession>
<feature type="domain" description="Isochorismatase-like" evidence="1">
    <location>
        <begin position="13"/>
        <end position="161"/>
    </location>
</feature>
<keyword evidence="3" id="KW-1185">Reference proteome</keyword>
<dbReference type="InterPro" id="IPR050993">
    <property type="entry name" value="Isochorismatase_domain"/>
</dbReference>
<dbReference type="AlphaFoldDB" id="G7V5Q0"/>
<dbReference type="PANTHER" id="PTHR14119:SF3">
    <property type="entry name" value="ISOCHORISMATASE DOMAIN-CONTAINING PROTEIN 2"/>
    <property type="match status" value="1"/>
</dbReference>
<reference evidence="2 3" key="2">
    <citation type="journal article" date="2012" name="Stand. Genomic Sci.">
        <title>Genome sequence of the moderately thermophilic, amino-acid-degrading and sulfur-reducing bacterium Thermovirga lienii type strain (Cas60314(T)).</title>
        <authorList>
            <person name="Goker M."/>
            <person name="Saunders E."/>
            <person name="Lapidus A."/>
            <person name="Nolan M."/>
            <person name="Lucas S."/>
            <person name="Hammon N."/>
            <person name="Deshpande S."/>
            <person name="Cheng J.F."/>
            <person name="Han C."/>
            <person name="Tapia R."/>
            <person name="Goodwin L.A."/>
            <person name="Pitluck S."/>
            <person name="Liolios K."/>
            <person name="Mavromatis K."/>
            <person name="Pagani I."/>
            <person name="Ivanova N."/>
            <person name="Mikhailova N."/>
            <person name="Pati A."/>
            <person name="Chen A."/>
            <person name="Palaniappan K."/>
            <person name="Land M."/>
            <person name="Chang Y.J."/>
            <person name="Jeffries C.D."/>
            <person name="Brambilla E.M."/>
            <person name="Rohde M."/>
            <person name="Spring S."/>
            <person name="Detter J.C."/>
            <person name="Woyke T."/>
            <person name="Bristow J."/>
            <person name="Eisen J.A."/>
            <person name="Markowitz V."/>
            <person name="Hugenholtz P."/>
            <person name="Kyrpides N.C."/>
            <person name="Klenk H.P."/>
        </authorList>
    </citation>
    <scope>NUCLEOTIDE SEQUENCE [LARGE SCALE GENOMIC DNA]</scope>
    <source>
        <strain evidence="3">ATCC BAA-1197 / DSM 17291 / Cas60314</strain>
    </source>
</reference>
<dbReference type="STRING" id="580340.Tlie_1229"/>
<dbReference type="EMBL" id="CP003096">
    <property type="protein sequence ID" value="AER66960.1"/>
    <property type="molecule type" value="Genomic_DNA"/>
</dbReference>
<organism evidence="2 3">
    <name type="scientific">Thermovirga lienii (strain ATCC BAA-1197 / DSM 17291 / Cas60314)</name>
    <dbReference type="NCBI Taxonomy" id="580340"/>
    <lineage>
        <taxon>Bacteria</taxon>
        <taxon>Thermotogati</taxon>
        <taxon>Synergistota</taxon>
        <taxon>Synergistia</taxon>
        <taxon>Synergistales</taxon>
        <taxon>Thermovirgaceae</taxon>
        <taxon>Thermovirga</taxon>
    </lineage>
</organism>
<dbReference type="CDD" id="cd01012">
    <property type="entry name" value="YcaC_related"/>
    <property type="match status" value="1"/>
</dbReference>
<sequence>MKLFDLSAQKSQFLLIDAQEKLVPMVENERKFLRNVKILLKACELMEIPVKYTEHYPSGLGATVKELLDGMPQNSRSFEKIHFSCCEEKDFHTFLQFAGRDQIIVAGIETHICVLQTVSDLINQEYQVFVAADACSSRNIENHNMALETMRQFGAVVLPTESIIYRLLRRAGTQTFKSLLPYFK</sequence>
<dbReference type="Proteomes" id="UP000005868">
    <property type="component" value="Chromosome"/>
</dbReference>
<dbReference type="InterPro" id="IPR000868">
    <property type="entry name" value="Isochorismatase-like_dom"/>
</dbReference>
<keyword evidence="2" id="KW-0378">Hydrolase</keyword>
<dbReference type="SUPFAM" id="SSF52499">
    <property type="entry name" value="Isochorismatase-like hydrolases"/>
    <property type="match status" value="1"/>
</dbReference>
<name>G7V5Q0_THELD</name>
<dbReference type="InterPro" id="IPR036380">
    <property type="entry name" value="Isochorismatase-like_sf"/>
</dbReference>
<dbReference type="eggNOG" id="COG1335">
    <property type="taxonomic scope" value="Bacteria"/>
</dbReference>
<dbReference type="GO" id="GO:0016787">
    <property type="term" value="F:hydrolase activity"/>
    <property type="evidence" value="ECO:0007669"/>
    <property type="project" value="UniProtKB-KW"/>
</dbReference>
<dbReference type="HOGENOM" id="CLU_066901_0_1_0"/>
<gene>
    <name evidence="2" type="ordered locus">Tlie_1229</name>
</gene>
<evidence type="ECO:0000259" key="1">
    <source>
        <dbReference type="Pfam" id="PF00857"/>
    </source>
</evidence>
<dbReference type="PANTHER" id="PTHR14119">
    <property type="entry name" value="HYDROLASE"/>
    <property type="match status" value="1"/>
</dbReference>